<dbReference type="PROSITE" id="PS01124">
    <property type="entry name" value="HTH_ARAC_FAMILY_2"/>
    <property type="match status" value="1"/>
</dbReference>
<dbReference type="InterPro" id="IPR018062">
    <property type="entry name" value="HTH_AraC-typ_CS"/>
</dbReference>
<evidence type="ECO:0000256" key="1">
    <source>
        <dbReference type="ARBA" id="ARBA00023015"/>
    </source>
</evidence>
<keyword evidence="1" id="KW-0805">Transcription regulation</keyword>
<dbReference type="Pfam" id="PF02311">
    <property type="entry name" value="AraC_binding"/>
    <property type="match status" value="1"/>
</dbReference>
<dbReference type="PANTHER" id="PTHR43280">
    <property type="entry name" value="ARAC-FAMILY TRANSCRIPTIONAL REGULATOR"/>
    <property type="match status" value="1"/>
</dbReference>
<evidence type="ECO:0000313" key="6">
    <source>
        <dbReference type="Proteomes" id="UP001529343"/>
    </source>
</evidence>
<keyword evidence="6" id="KW-1185">Reference proteome</keyword>
<reference evidence="6" key="1">
    <citation type="submission" date="2023-06" db="EMBL/GenBank/DDBJ databases">
        <title>Identification and characterization of horizontal gene transfer across gut microbiota members of farm animals based on homology search.</title>
        <authorList>
            <person name="Zeman M."/>
            <person name="Kubasova T."/>
            <person name="Jahodarova E."/>
            <person name="Nykrynova M."/>
            <person name="Rychlik I."/>
        </authorList>
    </citation>
    <scope>NUCLEOTIDE SEQUENCE [LARGE SCALE GENOMIC DNA]</scope>
    <source>
        <strain evidence="6">161_Gplus</strain>
    </source>
</reference>
<protein>
    <submittedName>
        <fullName evidence="5">AraC family transcriptional regulator</fullName>
    </submittedName>
</protein>
<dbReference type="SMART" id="SM00342">
    <property type="entry name" value="HTH_ARAC"/>
    <property type="match status" value="1"/>
</dbReference>
<evidence type="ECO:0000259" key="4">
    <source>
        <dbReference type="PROSITE" id="PS01124"/>
    </source>
</evidence>
<dbReference type="CDD" id="cd06986">
    <property type="entry name" value="cupin_MmsR-like_N"/>
    <property type="match status" value="1"/>
</dbReference>
<dbReference type="SUPFAM" id="SSF51215">
    <property type="entry name" value="Regulatory protein AraC"/>
    <property type="match status" value="1"/>
</dbReference>
<feature type="domain" description="HTH araC/xylS-type" evidence="4">
    <location>
        <begin position="173"/>
        <end position="270"/>
    </location>
</feature>
<reference evidence="5 6" key="2">
    <citation type="submission" date="2023-06" db="EMBL/GenBank/DDBJ databases">
        <authorList>
            <person name="Zeman M."/>
            <person name="Kubasova T."/>
            <person name="Jahodarova E."/>
            <person name="Nykrynova M."/>
            <person name="Rychlik I."/>
        </authorList>
    </citation>
    <scope>NUCLEOTIDE SEQUENCE [LARGE SCALE GENOMIC DNA]</scope>
    <source>
        <strain evidence="5 6">161_Gplus</strain>
    </source>
</reference>
<dbReference type="InterPro" id="IPR009057">
    <property type="entry name" value="Homeodomain-like_sf"/>
</dbReference>
<evidence type="ECO:0000256" key="2">
    <source>
        <dbReference type="ARBA" id="ARBA00023125"/>
    </source>
</evidence>
<dbReference type="PRINTS" id="PR00032">
    <property type="entry name" value="HTHARAC"/>
</dbReference>
<dbReference type="Gene3D" id="2.60.120.280">
    <property type="entry name" value="Regulatory protein AraC"/>
    <property type="match status" value="1"/>
</dbReference>
<dbReference type="SUPFAM" id="SSF46689">
    <property type="entry name" value="Homeodomain-like"/>
    <property type="match status" value="2"/>
</dbReference>
<accession>A0ABT7UWS9</accession>
<dbReference type="RefSeq" id="WP_204759164.1">
    <property type="nucleotide sequence ID" value="NZ_JAUDDW010000007.1"/>
</dbReference>
<dbReference type="PROSITE" id="PS00041">
    <property type="entry name" value="HTH_ARAC_FAMILY_1"/>
    <property type="match status" value="1"/>
</dbReference>
<name>A0ABT7UWS9_9LACO</name>
<dbReference type="Pfam" id="PF12833">
    <property type="entry name" value="HTH_18"/>
    <property type="match status" value="1"/>
</dbReference>
<organism evidence="5 6">
    <name type="scientific">Limosilactobacillus pontis</name>
    <dbReference type="NCBI Taxonomy" id="35787"/>
    <lineage>
        <taxon>Bacteria</taxon>
        <taxon>Bacillati</taxon>
        <taxon>Bacillota</taxon>
        <taxon>Bacilli</taxon>
        <taxon>Lactobacillales</taxon>
        <taxon>Lactobacillaceae</taxon>
        <taxon>Limosilactobacillus</taxon>
    </lineage>
</organism>
<proteinExistence type="predicted"/>
<dbReference type="Gene3D" id="1.10.10.60">
    <property type="entry name" value="Homeodomain-like"/>
    <property type="match status" value="2"/>
</dbReference>
<dbReference type="InterPro" id="IPR020449">
    <property type="entry name" value="Tscrpt_reg_AraC-type_HTH"/>
</dbReference>
<dbReference type="InterPro" id="IPR037923">
    <property type="entry name" value="HTH-like"/>
</dbReference>
<dbReference type="Proteomes" id="UP001529343">
    <property type="component" value="Unassembled WGS sequence"/>
</dbReference>
<sequence length="280" mass="31638">MEKAIAFDYSPAKGSQLGITSVGRSDTMAGHRFGPAVRPYYLIHYILAGSGTFRVNGVDYHLHSGQGFFIEPNYQTYYIADQVTPWSYIWLGFTGGYARELIRQLAISEQTPVFNNDHYYELANCVNQIIQRPLTDTSAKLMAASNLLHFLSLITDSTLVTGQRSPERNPYVDRAIAYLAQHVAEASVDQLAQAVNLDRSYLSMLFKQVTDLTPGQYIRNFRITKARHLLESSPLTVEEVAEQCGYGHANSFARRFKQTYGMTPRDYRQQTLAQNRQAGK</sequence>
<dbReference type="InterPro" id="IPR003313">
    <property type="entry name" value="AraC-bd"/>
</dbReference>
<keyword evidence="2" id="KW-0238">DNA-binding</keyword>
<dbReference type="InterPro" id="IPR018060">
    <property type="entry name" value="HTH_AraC"/>
</dbReference>
<gene>
    <name evidence="5" type="ORF">QUW44_03085</name>
</gene>
<evidence type="ECO:0000313" key="5">
    <source>
        <dbReference type="EMBL" id="MDM8266158.1"/>
    </source>
</evidence>
<dbReference type="PANTHER" id="PTHR43280:SF28">
    <property type="entry name" value="HTH-TYPE TRANSCRIPTIONAL ACTIVATOR RHAS"/>
    <property type="match status" value="1"/>
</dbReference>
<dbReference type="EMBL" id="JAUDDW010000007">
    <property type="protein sequence ID" value="MDM8266158.1"/>
    <property type="molecule type" value="Genomic_DNA"/>
</dbReference>
<evidence type="ECO:0000256" key="3">
    <source>
        <dbReference type="ARBA" id="ARBA00023163"/>
    </source>
</evidence>
<comment type="caution">
    <text evidence="5">The sequence shown here is derived from an EMBL/GenBank/DDBJ whole genome shotgun (WGS) entry which is preliminary data.</text>
</comment>
<keyword evidence="3" id="KW-0804">Transcription</keyword>